<name>A0A3N0VAJ6_9GAMM</name>
<keyword evidence="7" id="KW-0378">Hydrolase</keyword>
<protein>
    <submittedName>
        <fullName evidence="7">Rhombosortase</fullName>
        <ecNumber evidence="7">3.4.21.-</ecNumber>
    </submittedName>
</protein>
<keyword evidence="2 5" id="KW-0812">Transmembrane</keyword>
<dbReference type="GO" id="GO:0016020">
    <property type="term" value="C:membrane"/>
    <property type="evidence" value="ECO:0007669"/>
    <property type="project" value="UniProtKB-SubCell"/>
</dbReference>
<feature type="transmembrane region" description="Helical" evidence="5">
    <location>
        <begin position="169"/>
        <end position="187"/>
    </location>
</feature>
<keyword evidence="3 5" id="KW-1133">Transmembrane helix</keyword>
<evidence type="ECO:0000256" key="2">
    <source>
        <dbReference type="ARBA" id="ARBA00022692"/>
    </source>
</evidence>
<dbReference type="Gene3D" id="1.20.1540.10">
    <property type="entry name" value="Rhomboid-like"/>
    <property type="match status" value="1"/>
</dbReference>
<evidence type="ECO:0000256" key="4">
    <source>
        <dbReference type="ARBA" id="ARBA00023136"/>
    </source>
</evidence>
<dbReference type="GO" id="GO:0004252">
    <property type="term" value="F:serine-type endopeptidase activity"/>
    <property type="evidence" value="ECO:0007669"/>
    <property type="project" value="InterPro"/>
</dbReference>
<evidence type="ECO:0000256" key="5">
    <source>
        <dbReference type="SAM" id="Phobius"/>
    </source>
</evidence>
<feature type="transmembrane region" description="Helical" evidence="5">
    <location>
        <begin position="57"/>
        <end position="74"/>
    </location>
</feature>
<dbReference type="EMBL" id="RJVO01000004">
    <property type="protein sequence ID" value="ROH89725.1"/>
    <property type="molecule type" value="Genomic_DNA"/>
</dbReference>
<sequence length="196" mass="21826">MALIALLALGGEPWINALRYDRVAIAGGEWWRLLTGNLVHLPGNTIVWEGFRFHGPWHLFLNELGVLVLVLLCPERLSAAVWARRVILLGLGMSAGLYFYAPDLRWYVGLSGVMHGLFLLGLMPQALKKDIVALGCILYLLGKLGYELYAGAPVSDEHAIGGKVALDSHLWGAISGLVYGLVFRSFWKPERWAFWR</sequence>
<evidence type="ECO:0000313" key="8">
    <source>
        <dbReference type="Proteomes" id="UP000282106"/>
    </source>
</evidence>
<dbReference type="EC" id="3.4.21.-" evidence="7"/>
<evidence type="ECO:0000256" key="1">
    <source>
        <dbReference type="ARBA" id="ARBA00004141"/>
    </source>
</evidence>
<keyword evidence="8" id="KW-1185">Reference proteome</keyword>
<dbReference type="InParanoid" id="A0A3N0VAJ6"/>
<dbReference type="NCBIfam" id="TIGR03902">
    <property type="entry name" value="rhom_GG_sort"/>
    <property type="match status" value="1"/>
</dbReference>
<comment type="subcellular location">
    <subcellularLocation>
        <location evidence="1">Membrane</location>
        <topology evidence="1">Multi-pass membrane protein</topology>
    </subcellularLocation>
</comment>
<reference evidence="7 8" key="1">
    <citation type="submission" date="2018-10" db="EMBL/GenBank/DDBJ databases">
        <authorList>
            <person name="Chen W.-M."/>
        </authorList>
    </citation>
    <scope>NUCLEOTIDE SEQUENCE [LARGE SCALE GENOMIC DNA]</scope>
    <source>
        <strain evidence="7 8">THS-13</strain>
    </source>
</reference>
<dbReference type="SUPFAM" id="SSF144091">
    <property type="entry name" value="Rhomboid-like"/>
    <property type="match status" value="1"/>
</dbReference>
<evidence type="ECO:0000256" key="3">
    <source>
        <dbReference type="ARBA" id="ARBA00022989"/>
    </source>
</evidence>
<dbReference type="InterPro" id="IPR023826">
    <property type="entry name" value="Rhom-like_SP_proteobac"/>
</dbReference>
<proteinExistence type="predicted"/>
<feature type="transmembrane region" description="Helical" evidence="5">
    <location>
        <begin position="106"/>
        <end position="124"/>
    </location>
</feature>
<keyword evidence="4 5" id="KW-0472">Membrane</keyword>
<evidence type="ECO:0000259" key="6">
    <source>
        <dbReference type="Pfam" id="PF01694"/>
    </source>
</evidence>
<dbReference type="AlphaFoldDB" id="A0A3N0VAJ6"/>
<dbReference type="Proteomes" id="UP000282106">
    <property type="component" value="Unassembled WGS sequence"/>
</dbReference>
<organism evidence="7 8">
    <name type="scientific">Stagnimonas aquatica</name>
    <dbReference type="NCBI Taxonomy" id="2689987"/>
    <lineage>
        <taxon>Bacteria</taxon>
        <taxon>Pseudomonadati</taxon>
        <taxon>Pseudomonadota</taxon>
        <taxon>Gammaproteobacteria</taxon>
        <taxon>Nevskiales</taxon>
        <taxon>Nevskiaceae</taxon>
        <taxon>Stagnimonas</taxon>
    </lineage>
</organism>
<dbReference type="InterPro" id="IPR035952">
    <property type="entry name" value="Rhomboid-like_sf"/>
</dbReference>
<evidence type="ECO:0000313" key="7">
    <source>
        <dbReference type="EMBL" id="ROH89725.1"/>
    </source>
</evidence>
<dbReference type="InterPro" id="IPR022764">
    <property type="entry name" value="Peptidase_S54_rhomboid_dom"/>
</dbReference>
<accession>A0A3N0VAJ6</accession>
<gene>
    <name evidence="7" type="primary">rrtA</name>
    <name evidence="7" type="ORF">ED208_10865</name>
</gene>
<feature type="transmembrane region" description="Helical" evidence="5">
    <location>
        <begin position="81"/>
        <end position="100"/>
    </location>
</feature>
<feature type="domain" description="Peptidase S54 rhomboid" evidence="6">
    <location>
        <begin position="29"/>
        <end position="184"/>
    </location>
</feature>
<feature type="transmembrane region" description="Helical" evidence="5">
    <location>
        <begin position="131"/>
        <end position="149"/>
    </location>
</feature>
<comment type="caution">
    <text evidence="7">The sequence shown here is derived from an EMBL/GenBank/DDBJ whole genome shotgun (WGS) entry which is preliminary data.</text>
</comment>
<dbReference type="Pfam" id="PF01694">
    <property type="entry name" value="Rhomboid"/>
    <property type="match status" value="1"/>
</dbReference>